<dbReference type="GO" id="GO:0005524">
    <property type="term" value="F:ATP binding"/>
    <property type="evidence" value="ECO:0007669"/>
    <property type="project" value="UniProtKB-UniRule"/>
</dbReference>
<evidence type="ECO:0000256" key="7">
    <source>
        <dbReference type="ARBA" id="ARBA00023204"/>
    </source>
</evidence>
<dbReference type="InterPro" id="IPR007695">
    <property type="entry name" value="DNA_mismatch_repair_MutS-lik_N"/>
</dbReference>
<feature type="region of interest" description="Disordered" evidence="12">
    <location>
        <begin position="1"/>
        <end position="117"/>
    </location>
</feature>
<dbReference type="SUPFAM" id="SSF48334">
    <property type="entry name" value="DNA repair protein MutS, domain III"/>
    <property type="match status" value="1"/>
</dbReference>
<dbReference type="Pfam" id="PF01624">
    <property type="entry name" value="MutS_I"/>
    <property type="match status" value="1"/>
</dbReference>
<keyword evidence="15" id="KW-1185">Reference proteome</keyword>
<keyword evidence="6 11" id="KW-0238">DNA-binding</keyword>
<accession>A0A0D0CMH3</accession>
<comment type="subunit">
    <text evidence="10">Heterodimer consisting of MSH2-MSH3 (MutS beta). Forms a ternary complex with MutL alpha (MLH1-PMS1).</text>
</comment>
<feature type="domain" description="DNA mismatch repair proteins mutS family" evidence="13">
    <location>
        <begin position="931"/>
        <end position="947"/>
    </location>
</feature>
<gene>
    <name evidence="14" type="ORF">GYMLUDRAFT_261825</name>
</gene>
<reference evidence="14 15" key="1">
    <citation type="submission" date="2014-04" db="EMBL/GenBank/DDBJ databases">
        <title>Evolutionary Origins and Diversification of the Mycorrhizal Mutualists.</title>
        <authorList>
            <consortium name="DOE Joint Genome Institute"/>
            <consortium name="Mycorrhizal Genomics Consortium"/>
            <person name="Kohler A."/>
            <person name="Kuo A."/>
            <person name="Nagy L.G."/>
            <person name="Floudas D."/>
            <person name="Copeland A."/>
            <person name="Barry K.W."/>
            <person name="Cichocki N."/>
            <person name="Veneault-Fourrey C."/>
            <person name="LaButti K."/>
            <person name="Lindquist E.A."/>
            <person name="Lipzen A."/>
            <person name="Lundell T."/>
            <person name="Morin E."/>
            <person name="Murat C."/>
            <person name="Riley R."/>
            <person name="Ohm R."/>
            <person name="Sun H."/>
            <person name="Tunlid A."/>
            <person name="Henrissat B."/>
            <person name="Grigoriev I.V."/>
            <person name="Hibbett D.S."/>
            <person name="Martin F."/>
        </authorList>
    </citation>
    <scope>NUCLEOTIDE SEQUENCE [LARGE SCALE GENOMIC DNA]</scope>
    <source>
        <strain evidence="14 15">FD-317 M1</strain>
    </source>
</reference>
<evidence type="ECO:0000313" key="15">
    <source>
        <dbReference type="Proteomes" id="UP000053593"/>
    </source>
</evidence>
<evidence type="ECO:0000256" key="1">
    <source>
        <dbReference type="ARBA" id="ARBA00004123"/>
    </source>
</evidence>
<comment type="function">
    <text evidence="9">Component of the post-replicative DNA mismatch repair system (MMR). Heterodimerizes with MSH2 to form MutS beta, which binds to DNA mismatches thereby initiating DNA repair. MSH3 provides substrate-binding and substrate specificity to the complex. When bound, the MutS beta heterodimer bends the DNA helix and shields approximately 20 base pairs. Acts mainly to repair insertion-deletion loops (IDLs) from 2 to 13 nucleotides in size, but can also repair base-base and single insertion-deletion mismatches that occur during replication. After mismatch binding, forms a ternary complex with the MutL alpha heterodimer, which is thought to be responsible for directing the downstream MMR events, including strand discrimination, excision, and resynthesis. ATP binding and hydrolysis play a pivotal role in mismatch repair functions.</text>
</comment>
<comment type="similarity">
    <text evidence="2">Belongs to the DNA mismatch repair MutS family. MSH3 subfamily.</text>
</comment>
<dbReference type="GO" id="GO:0030983">
    <property type="term" value="F:mismatched DNA binding"/>
    <property type="evidence" value="ECO:0007669"/>
    <property type="project" value="UniProtKB-UniRule"/>
</dbReference>
<evidence type="ECO:0000256" key="8">
    <source>
        <dbReference type="ARBA" id="ARBA00023242"/>
    </source>
</evidence>
<sequence length="1096" mass="122886">MPQTPGYQYQTRLSSYFTPSPSPKKSAKRSQIVVDLTDDDSIEERPAKKRRESLTSLDFSPGSSKTISTSNSPNRAEQWRFNPSAPTLSEKSTESRPADSSSGSRNPTAREALKKKLLGERQSSFFIQKRSFSNLDDPEPEPTRVVNEHRDGDSDSDPKFWETIGPSSKKGKGKQKASPVKIGSRRIGEVGPSGETWTPLEKQVLQLKHDNPGTLLMIEVGYKYKFFDEDAKVAANVLGMVAFQDRNFTVASIPVERRDIHLKNLLSRGYRVGIVNQVETAALKKVSENRNKPFERKLVRLYTAATYVDAMDSIDMTGTHSSPPFLCIVEDRKGNKENDVAIALISICPSTGDVVYDEFEDSLMRLELETRLAHLKPAELLCLSDGLTRPTAKLLSEFASNPSSFNGVRMERFPKLMTYSEAFEFLTAFYVEKRQSSLASENLKTGKVLASITAFSSQLVVALAHIVKHLSDYNVADALLETRFFTKFSHRSHMVLAANTLRNLEIFENETDHSVQGSLLWVLDHTKTKFGARLMKYWVGHPLTDRAALRERVDAVEEIIHSTSDKLVTLRQILKNLPDLARGLCRIQYGQCTPQELAVLIPAFKKLAFAFEPIRDHSEAGFKSHILNAIIFSLPALRESTNGLLQTISLKHTVDGRKDELWLDKGKYPKIEETRMGLLAVELELQELLKSVRKLLKRPSLQYETVAGEEYLVEVEKSARIDIPASWRLISATRTKARYRPADVQSKLEERFRWQETLNIEADRAYSTFLDEISQNHYGPLRNAVNKLAEADCLISLAQVGLRPITSYSRPEFTDKDQLEIVDGRHPMIELLRSDPFIPNTVRMGTSGESRSKIVTGPNMGGKSSAVRMVALIVIMAQIGSYVPATSVRLGMLDSILTRMGAWDDLARGRSTFMAEMSETNEILHSATERSLVILDELGRGTSTFDGMAIASAVLKHLVRSTKCKTLFITHYPLVAAEIEKQYPDDVHNLHMGYTAEGRIDGTRDVTFLYRLTRGIASDSFGVECGRLAGMPEDILRAASEKSSVMQQVVQGRIVRNRVRNTIKLVTQLENNPSAMDSVYKMAKLAESLSYPRSQE</sequence>
<dbReference type="Pfam" id="PF05190">
    <property type="entry name" value="MutS_IV"/>
    <property type="match status" value="1"/>
</dbReference>
<keyword evidence="4 11" id="KW-0227">DNA damage</keyword>
<dbReference type="InterPro" id="IPR027417">
    <property type="entry name" value="P-loop_NTPase"/>
</dbReference>
<dbReference type="Pfam" id="PF05192">
    <property type="entry name" value="MutS_III"/>
    <property type="match status" value="1"/>
</dbReference>
<evidence type="ECO:0000256" key="5">
    <source>
        <dbReference type="ARBA" id="ARBA00022840"/>
    </source>
</evidence>
<dbReference type="GO" id="GO:0006312">
    <property type="term" value="P:mitotic recombination"/>
    <property type="evidence" value="ECO:0007669"/>
    <property type="project" value="TreeGrafter"/>
</dbReference>
<dbReference type="EMBL" id="KN834778">
    <property type="protein sequence ID" value="KIK59832.1"/>
    <property type="molecule type" value="Genomic_DNA"/>
</dbReference>
<evidence type="ECO:0000256" key="10">
    <source>
        <dbReference type="ARBA" id="ARBA00025902"/>
    </source>
</evidence>
<dbReference type="Proteomes" id="UP000053593">
    <property type="component" value="Unassembled WGS sequence"/>
</dbReference>
<evidence type="ECO:0000313" key="14">
    <source>
        <dbReference type="EMBL" id="KIK59832.1"/>
    </source>
</evidence>
<feature type="region of interest" description="Disordered" evidence="12">
    <location>
        <begin position="129"/>
        <end position="195"/>
    </location>
</feature>
<dbReference type="Gene3D" id="1.10.1420.10">
    <property type="match status" value="2"/>
</dbReference>
<organism evidence="14 15">
    <name type="scientific">Collybiopsis luxurians FD-317 M1</name>
    <dbReference type="NCBI Taxonomy" id="944289"/>
    <lineage>
        <taxon>Eukaryota</taxon>
        <taxon>Fungi</taxon>
        <taxon>Dikarya</taxon>
        <taxon>Basidiomycota</taxon>
        <taxon>Agaricomycotina</taxon>
        <taxon>Agaricomycetes</taxon>
        <taxon>Agaricomycetidae</taxon>
        <taxon>Agaricales</taxon>
        <taxon>Marasmiineae</taxon>
        <taxon>Omphalotaceae</taxon>
        <taxon>Collybiopsis</taxon>
        <taxon>Collybiopsis luxurians</taxon>
    </lineage>
</organism>
<dbReference type="InterPro" id="IPR036187">
    <property type="entry name" value="DNA_mismatch_repair_MutS_sf"/>
</dbReference>
<dbReference type="PIRSF" id="PIRSF037677">
    <property type="entry name" value="DNA_mis_repair_Msh6"/>
    <property type="match status" value="1"/>
</dbReference>
<dbReference type="Gene3D" id="3.40.1170.10">
    <property type="entry name" value="DNA repair protein MutS, domain I"/>
    <property type="match status" value="1"/>
</dbReference>
<dbReference type="PROSITE" id="PS00486">
    <property type="entry name" value="DNA_MISMATCH_REPAIR_2"/>
    <property type="match status" value="1"/>
</dbReference>
<feature type="compositionally biased region" description="Polar residues" evidence="12">
    <location>
        <begin position="98"/>
        <end position="107"/>
    </location>
</feature>
<dbReference type="InterPro" id="IPR007696">
    <property type="entry name" value="DNA_mismatch_repair_MutS_core"/>
</dbReference>
<dbReference type="SUPFAM" id="SSF55271">
    <property type="entry name" value="DNA repair protein MutS, domain I"/>
    <property type="match status" value="1"/>
</dbReference>
<dbReference type="HOGENOM" id="CLU_002472_0_2_1"/>
<dbReference type="GO" id="GO:0005634">
    <property type="term" value="C:nucleus"/>
    <property type="evidence" value="ECO:0007669"/>
    <property type="project" value="UniProtKB-SubCell"/>
</dbReference>
<evidence type="ECO:0000256" key="6">
    <source>
        <dbReference type="ARBA" id="ARBA00023125"/>
    </source>
</evidence>
<evidence type="ECO:0000259" key="13">
    <source>
        <dbReference type="PROSITE" id="PS00486"/>
    </source>
</evidence>
<dbReference type="PANTHER" id="PTHR11361">
    <property type="entry name" value="DNA MISMATCH REPAIR PROTEIN MUTS FAMILY MEMBER"/>
    <property type="match status" value="1"/>
</dbReference>
<evidence type="ECO:0000256" key="4">
    <source>
        <dbReference type="ARBA" id="ARBA00022763"/>
    </source>
</evidence>
<dbReference type="FunFam" id="3.40.1170.10:FF:000004">
    <property type="entry name" value="DNA mismatch repair protein"/>
    <property type="match status" value="1"/>
</dbReference>
<dbReference type="NCBIfam" id="NF003810">
    <property type="entry name" value="PRK05399.1"/>
    <property type="match status" value="1"/>
</dbReference>
<dbReference type="SUPFAM" id="SSF53150">
    <property type="entry name" value="DNA repair protein MutS, domain II"/>
    <property type="match status" value="1"/>
</dbReference>
<keyword evidence="7 11" id="KW-0234">DNA repair</keyword>
<proteinExistence type="inferred from homology"/>
<evidence type="ECO:0000256" key="9">
    <source>
        <dbReference type="ARBA" id="ARBA00025373"/>
    </source>
</evidence>
<evidence type="ECO:0000256" key="11">
    <source>
        <dbReference type="PIRNR" id="PIRNR037677"/>
    </source>
</evidence>
<keyword evidence="8" id="KW-0539">Nucleus</keyword>
<dbReference type="InterPro" id="IPR045076">
    <property type="entry name" value="MutS"/>
</dbReference>
<dbReference type="OrthoDB" id="121051at2759"/>
<dbReference type="InterPro" id="IPR036678">
    <property type="entry name" value="MutS_con_dom_sf"/>
</dbReference>
<feature type="compositionally biased region" description="Polar residues" evidence="12">
    <location>
        <begin position="1"/>
        <end position="18"/>
    </location>
</feature>
<comment type="subcellular location">
    <subcellularLocation>
        <location evidence="1">Nucleus</location>
    </subcellularLocation>
</comment>
<keyword evidence="3 11" id="KW-0547">Nucleotide-binding</keyword>
<feature type="compositionally biased region" description="Polar residues" evidence="12">
    <location>
        <begin position="54"/>
        <end position="75"/>
    </location>
</feature>
<evidence type="ECO:0000256" key="12">
    <source>
        <dbReference type="SAM" id="MobiDB-lite"/>
    </source>
</evidence>
<dbReference type="Gene3D" id="3.30.420.110">
    <property type="entry name" value="MutS, connector domain"/>
    <property type="match status" value="1"/>
</dbReference>
<feature type="compositionally biased region" description="Basic and acidic residues" evidence="12">
    <location>
        <begin position="146"/>
        <end position="160"/>
    </location>
</feature>
<dbReference type="GO" id="GO:0006298">
    <property type="term" value="P:mismatch repair"/>
    <property type="evidence" value="ECO:0007669"/>
    <property type="project" value="InterPro"/>
</dbReference>
<dbReference type="Pfam" id="PF00488">
    <property type="entry name" value="MutS_V"/>
    <property type="match status" value="1"/>
</dbReference>
<dbReference type="SMART" id="SM00534">
    <property type="entry name" value="MUTSac"/>
    <property type="match status" value="1"/>
</dbReference>
<dbReference type="SUPFAM" id="SSF52540">
    <property type="entry name" value="P-loop containing nucleoside triphosphate hydrolases"/>
    <property type="match status" value="1"/>
</dbReference>
<dbReference type="Gene3D" id="3.40.50.300">
    <property type="entry name" value="P-loop containing nucleotide triphosphate hydrolases"/>
    <property type="match status" value="1"/>
</dbReference>
<dbReference type="InterPro" id="IPR007861">
    <property type="entry name" value="DNA_mismatch_repair_MutS_clamp"/>
</dbReference>
<evidence type="ECO:0000256" key="3">
    <source>
        <dbReference type="ARBA" id="ARBA00022741"/>
    </source>
</evidence>
<dbReference type="InterPro" id="IPR017261">
    <property type="entry name" value="DNA_mismatch_repair_MutS/MSH"/>
</dbReference>
<dbReference type="GO" id="GO:0140664">
    <property type="term" value="F:ATP-dependent DNA damage sensor activity"/>
    <property type="evidence" value="ECO:0007669"/>
    <property type="project" value="InterPro"/>
</dbReference>
<protein>
    <recommendedName>
        <fullName evidence="11">DNA mismatch repair protein</fullName>
    </recommendedName>
</protein>
<evidence type="ECO:0000256" key="2">
    <source>
        <dbReference type="ARBA" id="ARBA00007094"/>
    </source>
</evidence>
<dbReference type="AlphaFoldDB" id="A0A0D0CMH3"/>
<dbReference type="InterPro" id="IPR007860">
    <property type="entry name" value="DNA_mmatch_repair_MutS_con_dom"/>
</dbReference>
<name>A0A0D0CMH3_9AGAR</name>
<dbReference type="InterPro" id="IPR000432">
    <property type="entry name" value="DNA_mismatch_repair_MutS_C"/>
</dbReference>
<dbReference type="InterPro" id="IPR016151">
    <property type="entry name" value="DNA_mismatch_repair_MutS_N"/>
</dbReference>
<dbReference type="PANTHER" id="PTHR11361:SF122">
    <property type="entry name" value="DNA MISMATCH REPAIR PROTEIN MSH3"/>
    <property type="match status" value="1"/>
</dbReference>
<keyword evidence="5 11" id="KW-0067">ATP-binding</keyword>
<dbReference type="Pfam" id="PF05188">
    <property type="entry name" value="MutS_II"/>
    <property type="match status" value="1"/>
</dbReference>
<dbReference type="SMART" id="SM00533">
    <property type="entry name" value="MUTSd"/>
    <property type="match status" value="1"/>
</dbReference>